<protein>
    <submittedName>
        <fullName evidence="1">Response regulator transcription factor</fullName>
    </submittedName>
</protein>
<organism evidence="1 2">
    <name type="scientific">Aristaeella hokkaidonensis</name>
    <dbReference type="NCBI Taxonomy" id="3046382"/>
    <lineage>
        <taxon>Bacteria</taxon>
        <taxon>Bacillati</taxon>
        <taxon>Bacillota</taxon>
        <taxon>Clostridia</taxon>
        <taxon>Eubacteriales</taxon>
        <taxon>Aristaeellaceae</taxon>
        <taxon>Aristaeella</taxon>
    </lineage>
</organism>
<evidence type="ECO:0000313" key="2">
    <source>
        <dbReference type="Proteomes" id="UP000682782"/>
    </source>
</evidence>
<evidence type="ECO:0000313" key="1">
    <source>
        <dbReference type="EMBL" id="QUC66781.1"/>
    </source>
</evidence>
<gene>
    <name evidence="1" type="ORF">JYE49_13150</name>
</gene>
<dbReference type="Proteomes" id="UP000682782">
    <property type="component" value="Chromosome"/>
</dbReference>
<reference evidence="1" key="1">
    <citation type="submission" date="2021-01" db="EMBL/GenBank/DDBJ databases">
        <title>Complete genome sequence of Clostridiales bacterium R-7.</title>
        <authorList>
            <person name="Mahoney-Kurpe S.C."/>
            <person name="Palevich N."/>
            <person name="Koike S."/>
            <person name="Moon C.D."/>
            <person name="Attwood G.T."/>
        </authorList>
    </citation>
    <scope>NUCLEOTIDE SEQUENCE</scope>
    <source>
        <strain evidence="1">R-7</strain>
    </source>
</reference>
<accession>A0AC61N523</accession>
<name>A0AC61N523_9FIRM</name>
<sequence length="231" mass="26391">MKDKPCILVVDDDPNISRLEQLYLEKENYEVKVAADGNEAIDSFRKMPPDLVLLDVMLPGTDGYEVLKTIRKSGSIPVIMVTAKGETFDKVLCLELGADDYIVKPFDGKELVARVKAVLRRSRGSEEEQAGDLTFPGLTVSLKEYDVHYEGKRLEMPPKELEVLYFLASHPNQVFTREQLLSQIWGFDFFGDSRTVDVHIKRLREKLTDSEKYGWSLYTVRGIGYKFSTDR</sequence>
<keyword evidence="2" id="KW-1185">Reference proteome</keyword>
<dbReference type="EMBL" id="CP068393">
    <property type="protein sequence ID" value="QUC66781.1"/>
    <property type="molecule type" value="Genomic_DNA"/>
</dbReference>
<proteinExistence type="predicted"/>